<proteinExistence type="predicted"/>
<dbReference type="GO" id="GO:0004803">
    <property type="term" value="F:transposase activity"/>
    <property type="evidence" value="ECO:0007669"/>
    <property type="project" value="InterPro"/>
</dbReference>
<dbReference type="InterPro" id="IPR026889">
    <property type="entry name" value="Zn_Tnp"/>
</dbReference>
<accession>A0A1T4W0W6</accession>
<dbReference type="NCBIfam" id="NF033538">
    <property type="entry name" value="transpos_IS91"/>
    <property type="match status" value="1"/>
</dbReference>
<evidence type="ECO:0000259" key="2">
    <source>
        <dbReference type="Pfam" id="PF14319"/>
    </source>
</evidence>
<dbReference type="Proteomes" id="UP000190162">
    <property type="component" value="Unassembled WGS sequence"/>
</dbReference>
<dbReference type="RefSeq" id="WP_078754645.1">
    <property type="nucleotide sequence ID" value="NZ_FUXU01000136.1"/>
</dbReference>
<dbReference type="PANTHER" id="PTHR37023">
    <property type="entry name" value="TRANSPOSASE"/>
    <property type="match status" value="1"/>
</dbReference>
<dbReference type="OrthoDB" id="6979325at2"/>
<evidence type="ECO:0000313" key="3">
    <source>
        <dbReference type="EMBL" id="SKA70837.1"/>
    </source>
</evidence>
<keyword evidence="4" id="KW-1185">Reference proteome</keyword>
<dbReference type="GO" id="GO:0003677">
    <property type="term" value="F:DNA binding"/>
    <property type="evidence" value="ECO:0007669"/>
    <property type="project" value="InterPro"/>
</dbReference>
<evidence type="ECO:0000259" key="1">
    <source>
        <dbReference type="Pfam" id="PF04986"/>
    </source>
</evidence>
<evidence type="ECO:0000313" key="4">
    <source>
        <dbReference type="Proteomes" id="UP000190162"/>
    </source>
</evidence>
<dbReference type="InterPro" id="IPR007069">
    <property type="entry name" value="Transposase_32"/>
</dbReference>
<sequence>MLPDNALKALFLNHHQWEDYLALNMGKVRDVVIENVTKFLACGTSAFGSRRYHCDKPGCTHEKYLHQTCKSRACPSCGVKATERWIVQQTHILPNCEWQHITLTLPHTLWTVFQHNRWLLNDLFACAAKVFLSWADTQDVDIGIFCALHTYGRRLNWNVHLHLSVTRGGLCKKQGVWKPVFFKAKPTELCWRTAVIRLLRRHYARLKLRFEGAPFIRHETDWSRFLGSQYRRYWKVHFAKKTRHHKQTVNYLGRYLKRPPVTASRLRHYSRGGQATFTFLNHRTQKKASMVLTPLEMIGRLTEHIPEKHFKMLRYYGFLSNRKRGEMLPRVYAALKQPAPMVPDAPGYAAMLKGYVKVDPYACVLCSGRMAYTGFRSGSTVGGLISQTKLQVSRRPGSVAKF</sequence>
<gene>
    <name evidence="3" type="ORF">SAMN02745132_04637</name>
</gene>
<feature type="domain" description="Transposase zinc-binding" evidence="2">
    <location>
        <begin position="15"/>
        <end position="105"/>
    </location>
</feature>
<dbReference type="AlphaFoldDB" id="A0A1T4W0W6"/>
<dbReference type="Pfam" id="PF14319">
    <property type="entry name" value="Zn_Tnp_IS91"/>
    <property type="match status" value="1"/>
</dbReference>
<reference evidence="4" key="1">
    <citation type="submission" date="2017-02" db="EMBL/GenBank/DDBJ databases">
        <authorList>
            <person name="Varghese N."/>
            <person name="Submissions S."/>
        </authorList>
    </citation>
    <scope>NUCLEOTIDE SEQUENCE [LARGE SCALE GENOMIC DNA]</scope>
    <source>
        <strain evidence="4">DSM 22720</strain>
    </source>
</reference>
<dbReference type="EMBL" id="FUXU01000136">
    <property type="protein sequence ID" value="SKA70837.1"/>
    <property type="molecule type" value="Genomic_DNA"/>
</dbReference>
<dbReference type="Pfam" id="PF04986">
    <property type="entry name" value="Y2_Tnp"/>
    <property type="match status" value="1"/>
</dbReference>
<dbReference type="PANTHER" id="PTHR37023:SF1">
    <property type="entry name" value="ISSOD25 TRANSPOSASE TNPA_ISSOD25"/>
    <property type="match status" value="1"/>
</dbReference>
<organism evidence="3 4">
    <name type="scientific">Enterovibrio nigricans DSM 22720</name>
    <dbReference type="NCBI Taxonomy" id="1121868"/>
    <lineage>
        <taxon>Bacteria</taxon>
        <taxon>Pseudomonadati</taxon>
        <taxon>Pseudomonadota</taxon>
        <taxon>Gammaproteobacteria</taxon>
        <taxon>Vibrionales</taxon>
        <taxon>Vibrionaceae</taxon>
        <taxon>Enterovibrio</taxon>
    </lineage>
</organism>
<dbReference type="InterPro" id="IPR054832">
    <property type="entry name" value="transpos_IS91"/>
</dbReference>
<protein>
    <submittedName>
        <fullName evidence="3">Transposase zinc-binding domain-containing protein</fullName>
    </submittedName>
</protein>
<dbReference type="GO" id="GO:0006313">
    <property type="term" value="P:DNA transposition"/>
    <property type="evidence" value="ECO:0007669"/>
    <property type="project" value="InterPro"/>
</dbReference>
<name>A0A1T4W0W6_9GAMM</name>
<feature type="domain" description="Transposase IS801/IS1294" evidence="1">
    <location>
        <begin position="143"/>
        <end position="323"/>
    </location>
</feature>